<gene>
    <name evidence="5" type="ORF">PCA31118_00926</name>
</gene>
<dbReference type="Proteomes" id="UP000414136">
    <property type="component" value="Unassembled WGS sequence"/>
</dbReference>
<evidence type="ECO:0000256" key="1">
    <source>
        <dbReference type="ARBA" id="ARBA00023015"/>
    </source>
</evidence>
<dbReference type="RefSeq" id="WP_246190054.1">
    <property type="nucleotide sequence ID" value="NZ_CABPSQ010000001.1"/>
</dbReference>
<reference evidence="5 6" key="1">
    <citation type="submission" date="2019-08" db="EMBL/GenBank/DDBJ databases">
        <authorList>
            <person name="Peeters C."/>
        </authorList>
    </citation>
    <scope>NUCLEOTIDE SEQUENCE [LARGE SCALE GENOMIC DNA]</scope>
    <source>
        <strain evidence="5 6">LMG 31118</strain>
    </source>
</reference>
<dbReference type="Gene3D" id="1.10.10.10">
    <property type="entry name" value="Winged helix-like DNA-binding domain superfamily/Winged helix DNA-binding domain"/>
    <property type="match status" value="1"/>
</dbReference>
<proteinExistence type="predicted"/>
<dbReference type="InterPro" id="IPR001845">
    <property type="entry name" value="HTH_ArsR_DNA-bd_dom"/>
</dbReference>
<accession>A0A5E4ZPL7</accession>
<dbReference type="NCBIfam" id="NF033788">
    <property type="entry name" value="HTH_metalloreg"/>
    <property type="match status" value="1"/>
</dbReference>
<dbReference type="AlphaFoldDB" id="A0A5E4ZPL7"/>
<dbReference type="InterPro" id="IPR036388">
    <property type="entry name" value="WH-like_DNA-bd_sf"/>
</dbReference>
<dbReference type="InterPro" id="IPR011991">
    <property type="entry name" value="ArsR-like_HTH"/>
</dbReference>
<evidence type="ECO:0000256" key="2">
    <source>
        <dbReference type="ARBA" id="ARBA00023125"/>
    </source>
</evidence>
<dbReference type="CDD" id="cd00090">
    <property type="entry name" value="HTH_ARSR"/>
    <property type="match status" value="1"/>
</dbReference>
<protein>
    <submittedName>
        <fullName evidence="5">Transcriptional regulator</fullName>
    </submittedName>
</protein>
<keyword evidence="6" id="KW-1185">Reference proteome</keyword>
<dbReference type="SMART" id="SM00418">
    <property type="entry name" value="HTH_ARSR"/>
    <property type="match status" value="1"/>
</dbReference>
<sequence length="115" mass="12279">MPDAMQTHLNDADAVQALAALAQGNRLAVFRLLVVAGPEGLRVGNIAETLGLPNATLSFHLKELAHAGLITSRQEGRYIYYAASIDRMNALIGFLTENCCQGVPGLCEPSSPRKC</sequence>
<organism evidence="5 6">
    <name type="scientific">Pandoraea captiosa</name>
    <dbReference type="NCBI Taxonomy" id="2508302"/>
    <lineage>
        <taxon>Bacteria</taxon>
        <taxon>Pseudomonadati</taxon>
        <taxon>Pseudomonadota</taxon>
        <taxon>Betaproteobacteria</taxon>
        <taxon>Burkholderiales</taxon>
        <taxon>Burkholderiaceae</taxon>
        <taxon>Pandoraea</taxon>
    </lineage>
</organism>
<dbReference type="PANTHER" id="PTHR43132">
    <property type="entry name" value="ARSENICAL RESISTANCE OPERON REPRESSOR ARSR-RELATED"/>
    <property type="match status" value="1"/>
</dbReference>
<dbReference type="GO" id="GO:0003677">
    <property type="term" value="F:DNA binding"/>
    <property type="evidence" value="ECO:0007669"/>
    <property type="project" value="UniProtKB-KW"/>
</dbReference>
<keyword evidence="3" id="KW-0804">Transcription</keyword>
<dbReference type="SUPFAM" id="SSF46785">
    <property type="entry name" value="Winged helix' DNA-binding domain"/>
    <property type="match status" value="1"/>
</dbReference>
<evidence type="ECO:0000313" key="5">
    <source>
        <dbReference type="EMBL" id="VVE62183.1"/>
    </source>
</evidence>
<dbReference type="InterPro" id="IPR051011">
    <property type="entry name" value="Metal_resp_trans_reg"/>
</dbReference>
<dbReference type="GO" id="GO:0003700">
    <property type="term" value="F:DNA-binding transcription factor activity"/>
    <property type="evidence" value="ECO:0007669"/>
    <property type="project" value="InterPro"/>
</dbReference>
<name>A0A5E4ZPL7_9BURK</name>
<keyword evidence="1" id="KW-0805">Transcription regulation</keyword>
<evidence type="ECO:0000313" key="6">
    <source>
        <dbReference type="Proteomes" id="UP000414136"/>
    </source>
</evidence>
<evidence type="ECO:0000256" key="3">
    <source>
        <dbReference type="ARBA" id="ARBA00023163"/>
    </source>
</evidence>
<evidence type="ECO:0000259" key="4">
    <source>
        <dbReference type="PROSITE" id="PS50987"/>
    </source>
</evidence>
<dbReference type="Pfam" id="PF12840">
    <property type="entry name" value="HTH_20"/>
    <property type="match status" value="1"/>
</dbReference>
<dbReference type="PANTHER" id="PTHR43132:SF2">
    <property type="entry name" value="ARSENICAL RESISTANCE OPERON REPRESSOR ARSR-RELATED"/>
    <property type="match status" value="1"/>
</dbReference>
<feature type="domain" description="HTH arsR-type" evidence="4">
    <location>
        <begin position="6"/>
        <end position="103"/>
    </location>
</feature>
<dbReference type="PROSITE" id="PS50987">
    <property type="entry name" value="HTH_ARSR_2"/>
    <property type="match status" value="1"/>
</dbReference>
<dbReference type="PRINTS" id="PR00778">
    <property type="entry name" value="HTHARSR"/>
</dbReference>
<dbReference type="EMBL" id="CABPSQ010000001">
    <property type="protein sequence ID" value="VVE62183.1"/>
    <property type="molecule type" value="Genomic_DNA"/>
</dbReference>
<keyword evidence="2" id="KW-0238">DNA-binding</keyword>
<dbReference type="InterPro" id="IPR036390">
    <property type="entry name" value="WH_DNA-bd_sf"/>
</dbReference>